<dbReference type="InterPro" id="IPR040044">
    <property type="entry name" value="SRR1L"/>
</dbReference>
<feature type="domain" description="SRR1-like" evidence="2">
    <location>
        <begin position="87"/>
        <end position="255"/>
    </location>
</feature>
<gene>
    <name evidence="3" type="ORF">Fcan01_02466</name>
</gene>
<dbReference type="OrthoDB" id="551431at2759"/>
<dbReference type="Proteomes" id="UP000198287">
    <property type="component" value="Unassembled WGS sequence"/>
</dbReference>
<evidence type="ECO:0000313" key="4">
    <source>
        <dbReference type="Proteomes" id="UP000198287"/>
    </source>
</evidence>
<proteinExistence type="inferred from homology"/>
<name>A0A226EZN5_FOLCA</name>
<dbReference type="Pfam" id="PF07985">
    <property type="entry name" value="SRR1"/>
    <property type="match status" value="1"/>
</dbReference>
<evidence type="ECO:0000313" key="3">
    <source>
        <dbReference type="EMBL" id="OXA62604.1"/>
    </source>
</evidence>
<dbReference type="GO" id="GO:0005737">
    <property type="term" value="C:cytoplasm"/>
    <property type="evidence" value="ECO:0007669"/>
    <property type="project" value="TreeGrafter"/>
</dbReference>
<dbReference type="InterPro" id="IPR012942">
    <property type="entry name" value="SRR1-like"/>
</dbReference>
<reference evidence="3 4" key="1">
    <citation type="submission" date="2015-12" db="EMBL/GenBank/DDBJ databases">
        <title>The genome of Folsomia candida.</title>
        <authorList>
            <person name="Faddeeva A."/>
            <person name="Derks M.F."/>
            <person name="Anvar Y."/>
            <person name="Smit S."/>
            <person name="Van Straalen N."/>
            <person name="Roelofs D."/>
        </authorList>
    </citation>
    <scope>NUCLEOTIDE SEQUENCE [LARGE SCALE GENOMIC DNA]</scope>
    <source>
        <strain evidence="3 4">VU population</strain>
        <tissue evidence="3">Whole body</tissue>
    </source>
</reference>
<accession>A0A226EZN5</accession>
<comment type="caution">
    <text evidence="3">The sequence shown here is derived from an EMBL/GenBank/DDBJ whole genome shotgun (WGS) entry which is preliminary data.</text>
</comment>
<comment type="similarity">
    <text evidence="1">Belongs to the SRR1 family.</text>
</comment>
<organism evidence="3 4">
    <name type="scientific">Folsomia candida</name>
    <name type="common">Springtail</name>
    <dbReference type="NCBI Taxonomy" id="158441"/>
    <lineage>
        <taxon>Eukaryota</taxon>
        <taxon>Metazoa</taxon>
        <taxon>Ecdysozoa</taxon>
        <taxon>Arthropoda</taxon>
        <taxon>Hexapoda</taxon>
        <taxon>Collembola</taxon>
        <taxon>Entomobryomorpha</taxon>
        <taxon>Isotomoidea</taxon>
        <taxon>Isotomidae</taxon>
        <taxon>Proisotominae</taxon>
        <taxon>Folsomia</taxon>
    </lineage>
</organism>
<dbReference type="EMBL" id="LNIX01000001">
    <property type="protein sequence ID" value="OXA62604.1"/>
    <property type="molecule type" value="Genomic_DNA"/>
</dbReference>
<dbReference type="AlphaFoldDB" id="A0A226EZN5"/>
<dbReference type="GO" id="GO:0005634">
    <property type="term" value="C:nucleus"/>
    <property type="evidence" value="ECO:0007669"/>
    <property type="project" value="TreeGrafter"/>
</dbReference>
<keyword evidence="4" id="KW-1185">Reference proteome</keyword>
<evidence type="ECO:0000256" key="1">
    <source>
        <dbReference type="ARBA" id="ARBA00009856"/>
    </source>
</evidence>
<evidence type="ECO:0000259" key="2">
    <source>
        <dbReference type="Pfam" id="PF07985"/>
    </source>
</evidence>
<sequence length="297" mass="33602">MNPASNQEFIHVKRKRGKSATLNFRHNVDSSESLRSLGLNSNSKLQDTFCLTNDDIIKKLKVAQSHLEVSGFFSHFQGLVAKALQALDPLRSPNSPKILKIVCLGLGSFSDCIIARYQLALLTLLQTKLEIGSVELFDPIFSDQENAVLEELGFHVLTINEEGRRCVENDLLTLFYLPHCSHQLTNNLLFANWNIEKLKNCVIISNSFANIHNSVPPRILSQSLSFISRAGDICEEFEVKNCFEYSDIFNDTSIHVFSKLNAFHQMNDFWLDCSPPVYLDSDFVKSSCIEDIKPNQL</sequence>
<dbReference type="PANTHER" id="PTHR28626:SF3">
    <property type="entry name" value="SRR1-LIKE PROTEIN"/>
    <property type="match status" value="1"/>
</dbReference>
<protein>
    <submittedName>
        <fullName evidence="3">SRR1-like protein</fullName>
    </submittedName>
</protein>
<dbReference type="OMA" id="WMNISEP"/>
<dbReference type="PANTHER" id="PTHR28626">
    <property type="entry name" value="SRR1-LIKE PROTEIN"/>
    <property type="match status" value="1"/>
</dbReference>